<name>A0A9P3CEW9_9PEZI</name>
<dbReference type="InterPro" id="IPR011009">
    <property type="entry name" value="Kinase-like_dom_sf"/>
</dbReference>
<accession>A0A9P3CEW9</accession>
<organism evidence="3 4">
    <name type="scientific">Cercospora kikuchii</name>
    <dbReference type="NCBI Taxonomy" id="84275"/>
    <lineage>
        <taxon>Eukaryota</taxon>
        <taxon>Fungi</taxon>
        <taxon>Dikarya</taxon>
        <taxon>Ascomycota</taxon>
        <taxon>Pezizomycotina</taxon>
        <taxon>Dothideomycetes</taxon>
        <taxon>Dothideomycetidae</taxon>
        <taxon>Mycosphaerellales</taxon>
        <taxon>Mycosphaerellaceae</taxon>
        <taxon>Cercospora</taxon>
    </lineage>
</organism>
<dbReference type="GO" id="GO:0005739">
    <property type="term" value="C:mitochondrion"/>
    <property type="evidence" value="ECO:0007669"/>
    <property type="project" value="TreeGrafter"/>
</dbReference>
<keyword evidence="1" id="KW-0175">Coiled coil</keyword>
<evidence type="ECO:0000313" key="3">
    <source>
        <dbReference type="EMBL" id="GIZ41528.1"/>
    </source>
</evidence>
<dbReference type="Proteomes" id="UP000825890">
    <property type="component" value="Unassembled WGS sequence"/>
</dbReference>
<proteinExistence type="predicted"/>
<gene>
    <name evidence="3" type="ORF">CKM354_000483000</name>
</gene>
<dbReference type="InterPro" id="IPR002575">
    <property type="entry name" value="Aminoglycoside_PTrfase"/>
</dbReference>
<dbReference type="PANTHER" id="PTHR36091">
    <property type="entry name" value="ALTERED INHERITANCE OF MITOCHONDRIA PROTEIN 9, MITOCHONDRIAL"/>
    <property type="match status" value="1"/>
</dbReference>
<dbReference type="GeneID" id="68290405"/>
<dbReference type="Pfam" id="PF01636">
    <property type="entry name" value="APH"/>
    <property type="match status" value="1"/>
</dbReference>
<dbReference type="Gene3D" id="3.90.1200.10">
    <property type="match status" value="1"/>
</dbReference>
<dbReference type="InterPro" id="IPR051035">
    <property type="entry name" value="Mito_inheritance_9"/>
</dbReference>
<evidence type="ECO:0000259" key="2">
    <source>
        <dbReference type="Pfam" id="PF01636"/>
    </source>
</evidence>
<dbReference type="RefSeq" id="XP_044656015.1">
    <property type="nucleotide sequence ID" value="XM_044800080.1"/>
</dbReference>
<dbReference type="EMBL" id="BOLY01000003">
    <property type="protein sequence ID" value="GIZ41528.1"/>
    <property type="molecule type" value="Genomic_DNA"/>
</dbReference>
<feature type="coiled-coil region" evidence="1">
    <location>
        <begin position="515"/>
        <end position="542"/>
    </location>
</feature>
<evidence type="ECO:0000256" key="1">
    <source>
        <dbReference type="SAM" id="Coils"/>
    </source>
</evidence>
<comment type="caution">
    <text evidence="3">The sequence shown here is derived from an EMBL/GenBank/DDBJ whole genome shotgun (WGS) entry which is preliminary data.</text>
</comment>
<sequence>MGDQHIRRLCQKAPTDLLLRHAAGIQDSDSLRSFARGRFVCNEKHELAQRYAKFDLHELARIAANVSDANRCVGVRKCAEGLHSKALLMTMDNGKEVVAKLPNPNAGRQHFTTASEVATMDFVRNFMSIPVPKVLDWSSKADCNPVGGEYIIMEKAKGVSLDTVWPRMKLADRLAILRTLVELQNIWASAPFPAYGSLYYDSDLSSGTQSVPCESPASSSGAAFVIGPIEGRDWNDDGRNMIDFDRGPWTSALDYLKAVGKRERGCIRQMPVLPKSPITLCGPNLYQPKIATKLKAVDCYSKLLHVVSPSEPVLNRPCIWHSDLHVENILVDPENPTCVTSIIDWQSSEVAPLFIHARQPYLMDYDCDDTLSLERPRKPDNYSELSPEEKQRADQLLFDQALCVLYRIMVSKTVPDIWKCLHFRQTTAFDLILTARNLLTDGEAVYLAHVLELVENGAPISAVEDQSMTLPFSFSAEEKKQIMSDIEAATLGMRAMSGIKDALGDLFPERGIVESERYDNAKDALQQMKEQVIEQFAHSEEERAAWMRSWPFDD</sequence>
<dbReference type="PANTHER" id="PTHR36091:SF2">
    <property type="entry name" value="AMINOGLYCOSIDE PHOSPHOTRANSFERASE DOMAIN-CONTAINING PROTEIN"/>
    <property type="match status" value="1"/>
</dbReference>
<dbReference type="OrthoDB" id="2831558at2759"/>
<dbReference type="SUPFAM" id="SSF56112">
    <property type="entry name" value="Protein kinase-like (PK-like)"/>
    <property type="match status" value="1"/>
</dbReference>
<protein>
    <recommendedName>
        <fullName evidence="2">Aminoglycoside phosphotransferase domain-containing protein</fullName>
    </recommendedName>
</protein>
<evidence type="ECO:0000313" key="4">
    <source>
        <dbReference type="Proteomes" id="UP000825890"/>
    </source>
</evidence>
<feature type="domain" description="Aminoglycoside phosphotransferase" evidence="2">
    <location>
        <begin position="315"/>
        <end position="353"/>
    </location>
</feature>
<keyword evidence="4" id="KW-1185">Reference proteome</keyword>
<dbReference type="AlphaFoldDB" id="A0A9P3CEW9"/>
<reference evidence="3 4" key="1">
    <citation type="submission" date="2021-01" db="EMBL/GenBank/DDBJ databases">
        <title>Cercospora kikuchii MAFF 305040 whole genome shotgun sequence.</title>
        <authorList>
            <person name="Kashiwa T."/>
            <person name="Suzuki T."/>
        </authorList>
    </citation>
    <scope>NUCLEOTIDE SEQUENCE [LARGE SCALE GENOMIC DNA]</scope>
    <source>
        <strain evidence="3 4">MAFF 305040</strain>
    </source>
</reference>